<feature type="transmembrane region" description="Helical" evidence="1">
    <location>
        <begin position="6"/>
        <end position="25"/>
    </location>
</feature>
<evidence type="ECO:0000256" key="1">
    <source>
        <dbReference type="SAM" id="Phobius"/>
    </source>
</evidence>
<name>A0A6G0S703_9STRA</name>
<protein>
    <submittedName>
        <fullName evidence="2">Uncharacterized protein</fullName>
    </submittedName>
</protein>
<reference evidence="2 3" key="1">
    <citation type="submission" date="2018-09" db="EMBL/GenBank/DDBJ databases">
        <title>Genomic investigation of the strawberry pathogen Phytophthora fragariae indicates pathogenicity is determined by transcriptional variation in three key races.</title>
        <authorList>
            <person name="Adams T.M."/>
            <person name="Armitage A.D."/>
            <person name="Sobczyk M.K."/>
            <person name="Bates H.J."/>
            <person name="Dunwell J.M."/>
            <person name="Nellist C.F."/>
            <person name="Harrison R.J."/>
        </authorList>
    </citation>
    <scope>NUCLEOTIDE SEQUENCE [LARGE SCALE GENOMIC DNA]</scope>
    <source>
        <strain evidence="2 3">NOV-77</strain>
    </source>
</reference>
<keyword evidence="1" id="KW-0472">Membrane</keyword>
<keyword evidence="1" id="KW-0812">Transmembrane</keyword>
<accession>A0A6G0S703</accession>
<sequence length="50" mass="5491">MLPTVVSPGISIAIILATGGVQCLWRASIATQSYCSYCSFTRQTKLRIQR</sequence>
<gene>
    <name evidence="2" type="ORF">PF008_g5888</name>
</gene>
<organism evidence="2 3">
    <name type="scientific">Phytophthora fragariae</name>
    <dbReference type="NCBI Taxonomy" id="53985"/>
    <lineage>
        <taxon>Eukaryota</taxon>
        <taxon>Sar</taxon>
        <taxon>Stramenopiles</taxon>
        <taxon>Oomycota</taxon>
        <taxon>Peronosporomycetes</taxon>
        <taxon>Peronosporales</taxon>
        <taxon>Peronosporaceae</taxon>
        <taxon>Phytophthora</taxon>
    </lineage>
</organism>
<comment type="caution">
    <text evidence="2">The sequence shown here is derived from an EMBL/GenBank/DDBJ whole genome shotgun (WGS) entry which is preliminary data.</text>
</comment>
<evidence type="ECO:0000313" key="2">
    <source>
        <dbReference type="EMBL" id="KAE9351524.1"/>
    </source>
</evidence>
<dbReference type="EMBL" id="QXFY01000223">
    <property type="protein sequence ID" value="KAE9351524.1"/>
    <property type="molecule type" value="Genomic_DNA"/>
</dbReference>
<dbReference type="Proteomes" id="UP000486351">
    <property type="component" value="Unassembled WGS sequence"/>
</dbReference>
<dbReference type="AlphaFoldDB" id="A0A6G0S703"/>
<evidence type="ECO:0000313" key="3">
    <source>
        <dbReference type="Proteomes" id="UP000486351"/>
    </source>
</evidence>
<proteinExistence type="predicted"/>
<keyword evidence="1" id="KW-1133">Transmembrane helix</keyword>